<dbReference type="SUPFAM" id="SSF53756">
    <property type="entry name" value="UDP-Glycosyltransferase/glycogen phosphorylase"/>
    <property type="match status" value="2"/>
</dbReference>
<feature type="domain" description="Glycosyl transferase family 1" evidence="1">
    <location>
        <begin position="179"/>
        <end position="344"/>
    </location>
</feature>
<feature type="domain" description="Glycosyl transferase family 1" evidence="1">
    <location>
        <begin position="558"/>
        <end position="706"/>
    </location>
</feature>
<dbReference type="InterPro" id="IPR028098">
    <property type="entry name" value="Glyco_trans_4-like_N"/>
</dbReference>
<evidence type="ECO:0000259" key="1">
    <source>
        <dbReference type="Pfam" id="PF00534"/>
    </source>
</evidence>
<dbReference type="RefSeq" id="WP_084519435.1">
    <property type="nucleotide sequence ID" value="NZ_LT629745.1"/>
</dbReference>
<sequence>MKILQLVTKRQYRGAEVFAANLSKELIQLGHTIIFAGLYKNETNILEVEGARNIDLSKGKRVGFSWSLVRSLVKLIKQVDPDVIQCNGSDTLKYMIAASYIVKQKPIVYRNISTISEWLGSDIKLSVYKKIFSKVDHVTSVGSESIQDLINTLDYPKNKTSVIRRGIPNIKIDQTGNAEKLRNELGLTPNARVVMHVGNFSPEKNHVFLLDIFNELKDTNPDIKLVCVGDGITFETIQNKIKQRGLEDTVYLLGFRKDIPALLSAADCVVLSSLVEGVPGVILEAAVQGKPSIATNVGGVKEVLINNKTGFIIDDFDKPLFRTKITELCRNDELTRKLGESARELVIEEFNPQKNARKFENLYANLAGISIDKKDFPPTLKILQLIQKKQYRGAEIFCCQLSNELLEKGHEVLIYSVFDGSANLPFNGNVYTLDGNQNYRYGDYKGWKAISNIINNFKPDVIQANASDTLKYAVFSRMIFGWKTPIIFRNASLTSYYIHNTLSRSLNKFLFQRVNAIISVSESSREDLINLFPFTMDKSEVVTNGVSPIEQEEIENPYRPEDINIVHVGSLTPEKNHFELVRIFEKFLQLKKRGFLHIIGEGYLKKDIEAYIASKNLNHRIKLYGEKANPENYIKFAEILVLPSLIEGLPGVILEAMFYGTVVIAYDVGGVSELLNDNTGYLISKNDPDAFVKAMIQSLTDERFLKQENAKKIVHTQFNNRILVDQFLRIYYKTIDRFATS</sequence>
<gene>
    <name evidence="3" type="ORF">SAMN04488552_2589</name>
</gene>
<dbReference type="PANTHER" id="PTHR12526:SF637">
    <property type="entry name" value="GLYCOSYLTRANSFERASE EPSF-RELATED"/>
    <property type="match status" value="1"/>
</dbReference>
<organism evidence="3 4">
    <name type="scientific">Christiangramia echinicola</name>
    <dbReference type="NCBI Taxonomy" id="279359"/>
    <lineage>
        <taxon>Bacteria</taxon>
        <taxon>Pseudomonadati</taxon>
        <taxon>Bacteroidota</taxon>
        <taxon>Flavobacteriia</taxon>
        <taxon>Flavobacteriales</taxon>
        <taxon>Flavobacteriaceae</taxon>
        <taxon>Christiangramia</taxon>
    </lineage>
</organism>
<evidence type="ECO:0000259" key="2">
    <source>
        <dbReference type="Pfam" id="PF13439"/>
    </source>
</evidence>
<dbReference type="Pfam" id="PF00534">
    <property type="entry name" value="Glycos_transf_1"/>
    <property type="match status" value="2"/>
</dbReference>
<reference evidence="3 4" key="1">
    <citation type="submission" date="2016-10" db="EMBL/GenBank/DDBJ databases">
        <authorList>
            <person name="Varghese N."/>
            <person name="Submissions S."/>
        </authorList>
    </citation>
    <scope>NUCLEOTIDE SEQUENCE [LARGE SCALE GENOMIC DNA]</scope>
    <source>
        <strain evidence="3 4">Mar_2010_102</strain>
    </source>
</reference>
<dbReference type="STRING" id="1250231.SAMN04488552_2589"/>
<dbReference type="CDD" id="cd03801">
    <property type="entry name" value="GT4_PimA-like"/>
    <property type="match status" value="1"/>
</dbReference>
<accession>A0A1H1QR84</accession>
<dbReference type="Pfam" id="PF13439">
    <property type="entry name" value="Glyco_transf_4"/>
    <property type="match status" value="2"/>
</dbReference>
<evidence type="ECO:0000313" key="4">
    <source>
        <dbReference type="Proteomes" id="UP000198858"/>
    </source>
</evidence>
<feature type="domain" description="Glycosyltransferase subfamily 4-like N-terminal" evidence="2">
    <location>
        <begin position="392"/>
        <end position="547"/>
    </location>
</feature>
<dbReference type="PANTHER" id="PTHR12526">
    <property type="entry name" value="GLYCOSYLTRANSFERASE"/>
    <property type="match status" value="1"/>
</dbReference>
<dbReference type="Proteomes" id="UP000198858">
    <property type="component" value="Chromosome I"/>
</dbReference>
<keyword evidence="4" id="KW-1185">Reference proteome</keyword>
<dbReference type="EMBL" id="LT629745">
    <property type="protein sequence ID" value="SDS25409.1"/>
    <property type="molecule type" value="Genomic_DNA"/>
</dbReference>
<feature type="domain" description="Glycosyltransferase subfamily 4-like N-terminal" evidence="2">
    <location>
        <begin position="13"/>
        <end position="167"/>
    </location>
</feature>
<name>A0A1H1QR84_9FLAO</name>
<dbReference type="CDD" id="cd03811">
    <property type="entry name" value="GT4_GT28_WabH-like"/>
    <property type="match status" value="1"/>
</dbReference>
<evidence type="ECO:0000313" key="3">
    <source>
        <dbReference type="EMBL" id="SDS25409.1"/>
    </source>
</evidence>
<dbReference type="GO" id="GO:0016757">
    <property type="term" value="F:glycosyltransferase activity"/>
    <property type="evidence" value="ECO:0007669"/>
    <property type="project" value="InterPro"/>
</dbReference>
<protein>
    <submittedName>
        <fullName evidence="3">Glycosyltransferase involved in cell wall bisynthesis</fullName>
    </submittedName>
</protein>
<dbReference type="Gene3D" id="3.40.50.2000">
    <property type="entry name" value="Glycogen Phosphorylase B"/>
    <property type="match status" value="4"/>
</dbReference>
<dbReference type="InterPro" id="IPR001296">
    <property type="entry name" value="Glyco_trans_1"/>
</dbReference>
<dbReference type="AlphaFoldDB" id="A0A1H1QR84"/>
<proteinExistence type="predicted"/>
<keyword evidence="3" id="KW-0808">Transferase</keyword>